<accession>A0A6N2M5R7</accession>
<name>A0A6N2M5R7_SALVM</name>
<keyword evidence="1" id="KW-0472">Membrane</keyword>
<organism evidence="3">
    <name type="scientific">Salix viminalis</name>
    <name type="common">Common osier</name>
    <name type="synonym">Basket willow</name>
    <dbReference type="NCBI Taxonomy" id="40686"/>
    <lineage>
        <taxon>Eukaryota</taxon>
        <taxon>Viridiplantae</taxon>
        <taxon>Streptophyta</taxon>
        <taxon>Embryophyta</taxon>
        <taxon>Tracheophyta</taxon>
        <taxon>Spermatophyta</taxon>
        <taxon>Magnoliopsida</taxon>
        <taxon>eudicotyledons</taxon>
        <taxon>Gunneridae</taxon>
        <taxon>Pentapetalae</taxon>
        <taxon>rosids</taxon>
        <taxon>fabids</taxon>
        <taxon>Malpighiales</taxon>
        <taxon>Salicaceae</taxon>
        <taxon>Saliceae</taxon>
        <taxon>Salix</taxon>
    </lineage>
</organism>
<dbReference type="AlphaFoldDB" id="A0A6N2M5R7"/>
<evidence type="ECO:0000313" key="3">
    <source>
        <dbReference type="EMBL" id="VFU45003.1"/>
    </source>
</evidence>
<gene>
    <name evidence="3" type="ORF">SVIM_LOCUS279755</name>
</gene>
<feature type="transmembrane region" description="Helical" evidence="1">
    <location>
        <begin position="35"/>
        <end position="55"/>
    </location>
</feature>
<keyword evidence="1" id="KW-1133">Transmembrane helix</keyword>
<protein>
    <submittedName>
        <fullName evidence="3">Uncharacterized protein</fullName>
    </submittedName>
</protein>
<sequence length="84" mass="9602">MIKSAFLLLILRFWGQSEGREERREVKSMKGEKKVNAIRSGIVVIGALAFGYLTLQIGFKPFLLKAQQDQEQQQQSLHNGGRRK</sequence>
<reference evidence="3" key="1">
    <citation type="submission" date="2019-03" db="EMBL/GenBank/DDBJ databases">
        <authorList>
            <person name="Mank J."/>
            <person name="Almeida P."/>
        </authorList>
    </citation>
    <scope>NUCLEOTIDE SEQUENCE</scope>
    <source>
        <strain evidence="3">78183</strain>
    </source>
</reference>
<dbReference type="PANTHER" id="PTHR33982:SF4">
    <property type="entry name" value="TRANSMEMBRANE PROTEIN"/>
    <property type="match status" value="1"/>
</dbReference>
<evidence type="ECO:0000256" key="2">
    <source>
        <dbReference type="SAM" id="SignalP"/>
    </source>
</evidence>
<feature type="signal peptide" evidence="2">
    <location>
        <begin position="1"/>
        <end position="19"/>
    </location>
</feature>
<dbReference type="EMBL" id="CAADRP010001612">
    <property type="protein sequence ID" value="VFU45003.1"/>
    <property type="molecule type" value="Genomic_DNA"/>
</dbReference>
<feature type="chain" id="PRO_5027025384" evidence="2">
    <location>
        <begin position="20"/>
        <end position="84"/>
    </location>
</feature>
<dbReference type="PANTHER" id="PTHR33982">
    <property type="entry name" value="OUTER ENVELOPE MEMBRANE PROTEIN 7-RELATED"/>
    <property type="match status" value="1"/>
</dbReference>
<proteinExistence type="predicted"/>
<keyword evidence="2" id="KW-0732">Signal</keyword>
<keyword evidence="1" id="KW-0812">Transmembrane</keyword>
<evidence type="ECO:0000256" key="1">
    <source>
        <dbReference type="SAM" id="Phobius"/>
    </source>
</evidence>
<dbReference type="InterPro" id="IPR038944">
    <property type="entry name" value="OEP7-like"/>
</dbReference>